<keyword evidence="3" id="KW-1185">Reference proteome</keyword>
<feature type="transmembrane region" description="Helical" evidence="1">
    <location>
        <begin position="19"/>
        <end position="39"/>
    </location>
</feature>
<dbReference type="Proteomes" id="UP000824504">
    <property type="component" value="Chromosome"/>
</dbReference>
<reference evidence="2 3" key="1">
    <citation type="submission" date="2021-07" db="EMBL/GenBank/DDBJ databases">
        <title>complete genome sequencing of Tessaracoccus sp.J1M15.</title>
        <authorList>
            <person name="Bae J.-W."/>
            <person name="Kim D.-y."/>
        </authorList>
    </citation>
    <scope>NUCLEOTIDE SEQUENCE [LARGE SCALE GENOMIC DNA]</scope>
    <source>
        <strain evidence="2 3">J1M15</strain>
    </source>
</reference>
<protein>
    <submittedName>
        <fullName evidence="2">Uncharacterized protein</fullName>
    </submittedName>
</protein>
<evidence type="ECO:0000256" key="1">
    <source>
        <dbReference type="SAM" id="Phobius"/>
    </source>
</evidence>
<keyword evidence="1" id="KW-1133">Transmembrane helix</keyword>
<proteinExistence type="predicted"/>
<sequence>MSSPVPVPRYPLGEVAYQLLWAGIVLLPLVAGGLRALTIPGDVVFALYALVGIPATIAMQAMAAMLASTYRRRQWRHWLGPVGAWTSFAYYGLWILLVLTIPDGDPGDPIQSVFSRVFGVPAAEAAVPVLLIAIGLAYLTLLVAIRVEGERAIARWGEAGDVSVGREQLGQ</sequence>
<feature type="transmembrane region" description="Helical" evidence="1">
    <location>
        <begin position="78"/>
        <end position="102"/>
    </location>
</feature>
<keyword evidence="1" id="KW-0812">Transmembrane</keyword>
<evidence type="ECO:0000313" key="3">
    <source>
        <dbReference type="Proteomes" id="UP000824504"/>
    </source>
</evidence>
<gene>
    <name evidence="2" type="ORF">KDB89_04640</name>
</gene>
<dbReference type="RefSeq" id="WP_219083691.1">
    <property type="nucleotide sequence ID" value="NZ_CP079216.1"/>
</dbReference>
<feature type="transmembrane region" description="Helical" evidence="1">
    <location>
        <begin position="122"/>
        <end position="145"/>
    </location>
</feature>
<feature type="transmembrane region" description="Helical" evidence="1">
    <location>
        <begin position="45"/>
        <end position="66"/>
    </location>
</feature>
<accession>A0ABX8SRG3</accession>
<name>A0ABX8SRG3_9ACTN</name>
<organism evidence="2 3">
    <name type="scientific">Tessaracoccus palaemonis</name>
    <dbReference type="NCBI Taxonomy" id="2829499"/>
    <lineage>
        <taxon>Bacteria</taxon>
        <taxon>Bacillati</taxon>
        <taxon>Actinomycetota</taxon>
        <taxon>Actinomycetes</taxon>
        <taxon>Propionibacteriales</taxon>
        <taxon>Propionibacteriaceae</taxon>
        <taxon>Tessaracoccus</taxon>
    </lineage>
</organism>
<dbReference type="EMBL" id="CP079216">
    <property type="protein sequence ID" value="QXT63764.1"/>
    <property type="molecule type" value="Genomic_DNA"/>
</dbReference>
<evidence type="ECO:0000313" key="2">
    <source>
        <dbReference type="EMBL" id="QXT63764.1"/>
    </source>
</evidence>
<keyword evidence="1" id="KW-0472">Membrane</keyword>